<dbReference type="InterPro" id="IPR029017">
    <property type="entry name" value="Enolase-like_N"/>
</dbReference>
<dbReference type="SUPFAM" id="SSF51604">
    <property type="entry name" value="Enolase C-terminal domain-like"/>
    <property type="match status" value="1"/>
</dbReference>
<dbReference type="CDD" id="cd03325">
    <property type="entry name" value="D-galactonate_dehydratase"/>
    <property type="match status" value="1"/>
</dbReference>
<evidence type="ECO:0000256" key="2">
    <source>
        <dbReference type="ARBA" id="ARBA00022842"/>
    </source>
</evidence>
<dbReference type="SFLD" id="SFLDG00179">
    <property type="entry name" value="mandelate_racemase"/>
    <property type="match status" value="1"/>
</dbReference>
<dbReference type="PROSITE" id="PS00908">
    <property type="entry name" value="MR_MLE_1"/>
    <property type="match status" value="1"/>
</dbReference>
<evidence type="ECO:0000256" key="1">
    <source>
        <dbReference type="ARBA" id="ARBA00022723"/>
    </source>
</evidence>
<keyword evidence="3" id="KW-0456">Lyase</keyword>
<dbReference type="GO" id="GO:0009063">
    <property type="term" value="P:amino acid catabolic process"/>
    <property type="evidence" value="ECO:0007669"/>
    <property type="project" value="InterPro"/>
</dbReference>
<dbReference type="Proteomes" id="UP000198584">
    <property type="component" value="Unassembled WGS sequence"/>
</dbReference>
<proteinExistence type="predicted"/>
<dbReference type="GO" id="GO:0046872">
    <property type="term" value="F:metal ion binding"/>
    <property type="evidence" value="ECO:0007669"/>
    <property type="project" value="UniProtKB-KW"/>
</dbReference>
<dbReference type="RefSeq" id="WP_093044996.1">
    <property type="nucleotide sequence ID" value="NZ_FNQR01000008.1"/>
</dbReference>
<dbReference type="SFLD" id="SFLDF00003">
    <property type="entry name" value="D-galactonate_dehydratase"/>
    <property type="match status" value="1"/>
</dbReference>
<dbReference type="Gene3D" id="3.20.20.120">
    <property type="entry name" value="Enolase-like C-terminal domain"/>
    <property type="match status" value="1"/>
</dbReference>
<dbReference type="Pfam" id="PF13378">
    <property type="entry name" value="MR_MLE_C"/>
    <property type="match status" value="1"/>
</dbReference>
<dbReference type="Pfam" id="PF02746">
    <property type="entry name" value="MR_MLE_N"/>
    <property type="match status" value="1"/>
</dbReference>
<dbReference type="GO" id="GO:0034194">
    <property type="term" value="P:D-galactonate catabolic process"/>
    <property type="evidence" value="ECO:0007669"/>
    <property type="project" value="InterPro"/>
</dbReference>
<name>A0A1H4DUR9_9BACI</name>
<evidence type="ECO:0000313" key="6">
    <source>
        <dbReference type="Proteomes" id="UP000198584"/>
    </source>
</evidence>
<dbReference type="NCBIfam" id="NF010624">
    <property type="entry name" value="PRK14017.1"/>
    <property type="match status" value="1"/>
</dbReference>
<keyword evidence="2" id="KW-0460">Magnesium</keyword>
<dbReference type="OrthoDB" id="9775391at2"/>
<reference evidence="5 6" key="1">
    <citation type="submission" date="2016-10" db="EMBL/GenBank/DDBJ databases">
        <authorList>
            <person name="de Groot N.N."/>
        </authorList>
    </citation>
    <scope>NUCLEOTIDE SEQUENCE [LARGE SCALE GENOMIC DNA]</scope>
    <source>
        <strain evidence="5 6">CCM7597</strain>
    </source>
</reference>
<dbReference type="STRING" id="571932.SAMN05421743_1089"/>
<feature type="domain" description="Mandelate racemase/muconate lactonizing enzyme C-terminal" evidence="4">
    <location>
        <begin position="125"/>
        <end position="230"/>
    </location>
</feature>
<dbReference type="SFLD" id="SFLDS00001">
    <property type="entry name" value="Enolase"/>
    <property type="match status" value="1"/>
</dbReference>
<evidence type="ECO:0000256" key="3">
    <source>
        <dbReference type="ARBA" id="ARBA00023239"/>
    </source>
</evidence>
<dbReference type="InterPro" id="IPR029065">
    <property type="entry name" value="Enolase_C-like"/>
</dbReference>
<keyword evidence="1" id="KW-0479">Metal-binding</keyword>
<protein>
    <submittedName>
        <fullName evidence="5">Galactonate dehydratase</fullName>
    </submittedName>
</protein>
<dbReference type="FunFam" id="3.30.390.10:FF:000003">
    <property type="entry name" value="D-galactonate dehydratase"/>
    <property type="match status" value="1"/>
</dbReference>
<accession>A0A1H4DUR9</accession>
<dbReference type="SUPFAM" id="SSF54826">
    <property type="entry name" value="Enolase N-terminal domain-like"/>
    <property type="match status" value="1"/>
</dbReference>
<dbReference type="PANTHER" id="PTHR48080:SF2">
    <property type="entry name" value="D-GALACTONATE DEHYDRATASE"/>
    <property type="match status" value="1"/>
</dbReference>
<dbReference type="GO" id="GO:0008869">
    <property type="term" value="F:galactonate dehydratase activity"/>
    <property type="evidence" value="ECO:0007669"/>
    <property type="project" value="InterPro"/>
</dbReference>
<dbReference type="InterPro" id="IPR034593">
    <property type="entry name" value="DgoD-like"/>
</dbReference>
<dbReference type="InterPro" id="IPR013341">
    <property type="entry name" value="Mandelate_racemase_N_dom"/>
</dbReference>
<dbReference type="InterPro" id="IPR036849">
    <property type="entry name" value="Enolase-like_C_sf"/>
</dbReference>
<dbReference type="AlphaFoldDB" id="A0A1H4DUR9"/>
<gene>
    <name evidence="5" type="ORF">SAMN05421743_1089</name>
</gene>
<sequence length="382" mass="42475">MKITNLKTYVVPPRWLFLKIETDEGIEGWGEPVIEGRAHTVEAAVEELSDYLIGKDPLKIEDHWNVMYRSGFYRGGPILMSAIAGIDQALWDIKGKYYQAPISDLMGGACRDSIKVYSWIGGDRPSDVGAAAKDAVDRGFHAIKMNGTEELQYIDSYQKIDEAVARVAAVREAVGDYVGIGIDFHGRVHKPMAKVLAKELEPYRPMFLEEPVLAENNEALKEIAMHTSIPIATGERMFSRWDFKQLLSDGHVDIIQPDLSHAGGITECKKIASMAEAYDVAMAPHCPLGPIALAACLQVDATSHNAFIQEQSLGIHYNQGSDLLDYITDPSVFEYKDGYVSMLKGPGLGISIDEEKVKEKAGESHRWRNPVWRHRDGSVAEW</sequence>
<evidence type="ECO:0000259" key="4">
    <source>
        <dbReference type="SMART" id="SM00922"/>
    </source>
</evidence>
<evidence type="ECO:0000313" key="5">
    <source>
        <dbReference type="EMBL" id="SEA76336.1"/>
    </source>
</evidence>
<dbReference type="PROSITE" id="PS00909">
    <property type="entry name" value="MR_MLE_2"/>
    <property type="match status" value="1"/>
</dbReference>
<dbReference type="InterPro" id="IPR023592">
    <property type="entry name" value="Galactonate_deHydtase"/>
</dbReference>
<dbReference type="PANTHER" id="PTHR48080">
    <property type="entry name" value="D-GALACTONATE DEHYDRATASE-RELATED"/>
    <property type="match status" value="1"/>
</dbReference>
<dbReference type="InterPro" id="IPR013342">
    <property type="entry name" value="Mandelate_racemase_C"/>
</dbReference>
<organism evidence="5 6">
    <name type="scientific">Thalassobacillus cyri</name>
    <dbReference type="NCBI Taxonomy" id="571932"/>
    <lineage>
        <taxon>Bacteria</taxon>
        <taxon>Bacillati</taxon>
        <taxon>Bacillota</taxon>
        <taxon>Bacilli</taxon>
        <taxon>Bacillales</taxon>
        <taxon>Bacillaceae</taxon>
        <taxon>Thalassobacillus</taxon>
    </lineage>
</organism>
<dbReference type="Gene3D" id="3.30.390.10">
    <property type="entry name" value="Enolase-like, N-terminal domain"/>
    <property type="match status" value="1"/>
</dbReference>
<dbReference type="SMART" id="SM00922">
    <property type="entry name" value="MR_MLE"/>
    <property type="match status" value="1"/>
</dbReference>
<keyword evidence="6" id="KW-1185">Reference proteome</keyword>
<dbReference type="EMBL" id="FNQR01000008">
    <property type="protein sequence ID" value="SEA76336.1"/>
    <property type="molecule type" value="Genomic_DNA"/>
</dbReference>
<dbReference type="InterPro" id="IPR018110">
    <property type="entry name" value="Mandel_Rmase/mucon_lact_enz_CS"/>
</dbReference>